<evidence type="ECO:0000256" key="7">
    <source>
        <dbReference type="ARBA" id="ARBA00022801"/>
    </source>
</evidence>
<keyword evidence="4" id="KW-0540">Nuclease</keyword>
<dbReference type="InterPro" id="IPR000160">
    <property type="entry name" value="GGDEF_dom"/>
</dbReference>
<comment type="caution">
    <text evidence="13">The sequence shown here is derived from an EMBL/GenBank/DDBJ whole genome shotgun (WGS) entry which is preliminary data.</text>
</comment>
<keyword evidence="6" id="KW-0255">Endonuclease</keyword>
<dbReference type="InterPro" id="IPR048693">
    <property type="entry name" value="Cmr2-like_C"/>
</dbReference>
<reference evidence="13 14" key="1">
    <citation type="submission" date="2014-04" db="EMBL/GenBank/DDBJ databases">
        <title>Draft Genome Sequence of Lactobacillus animalis 381-IL-28.</title>
        <authorList>
            <person name="Sturino J.M."/>
            <person name="Rajendran M."/>
            <person name="Altermann E."/>
        </authorList>
    </citation>
    <scope>NUCLEOTIDE SEQUENCE [LARGE SCALE GENOMIC DNA]</scope>
    <source>
        <strain evidence="13 14">381-IL-28</strain>
    </source>
</reference>
<keyword evidence="8" id="KW-0269">Exonuclease</keyword>
<evidence type="ECO:0000256" key="4">
    <source>
        <dbReference type="ARBA" id="ARBA00022722"/>
    </source>
</evidence>
<evidence type="ECO:0000256" key="3">
    <source>
        <dbReference type="ARBA" id="ARBA00022679"/>
    </source>
</evidence>
<accession>A0ABR4RP03</accession>
<protein>
    <recommendedName>
        <fullName evidence="2">CRISPR system single-strand-specific deoxyribonuclease Cas10/Csm1 (subtype III-A)</fullName>
    </recommendedName>
    <alternativeName>
        <fullName evidence="11">Cyclic oligoadenylate synthase</fullName>
    </alternativeName>
</protein>
<keyword evidence="3" id="KW-0808">Transferase</keyword>
<dbReference type="NCBIfam" id="TIGR02578">
    <property type="entry name" value="cas_TM1811_Csm1"/>
    <property type="match status" value="1"/>
</dbReference>
<evidence type="ECO:0000256" key="1">
    <source>
        <dbReference type="ARBA" id="ARBA00005700"/>
    </source>
</evidence>
<dbReference type="Gene3D" id="3.30.70.270">
    <property type="match status" value="1"/>
</dbReference>
<dbReference type="InterPro" id="IPR052117">
    <property type="entry name" value="Cas10/Csm1_subtype-III-A"/>
</dbReference>
<keyword evidence="7" id="KW-0378">Hydrolase</keyword>
<evidence type="ECO:0000256" key="8">
    <source>
        <dbReference type="ARBA" id="ARBA00022839"/>
    </source>
</evidence>
<sequence>MKKKVFLLVAFDISGVNDFIYTITSEGAYKQLRSRAFYVSIINEWLSDTLLDRCNLTRANLLFSSMGKTYFLLANTCENKEVISNLEKAFNEFLAKTYSLKLQVHFGMSEVSANDLQNNNMQDKYSGMFENIEQQIKNKKLSKGSGKILRMLNSEVPLDGRECSVCHSISNLERDTSKCYFCMKLEKFSNAIQQEENFVVNGQDGGLPLGFDKYLHALSNDGILTSNDITYTKNKFNIGSQPKTYLWIPDYSDLEKNEFNLYVERNWTDRGIKRLGALICGIDDLKWAMLAGFSEQNGGMFMSLSRSSTLMRRLNMFLQVYLNSFAKEMKLKGTFIHSNGGEIFILGAWDSLLDFAMEINKKFAEWTGKKMSVSMGLGIFSKKIPINVISEKTKLLYQVAKNNDGDSICLFDQNICYNLEDFTENVYGEKFSEVKEFFDNTNEKGSSFIYTLIDLLRNSTNKLSFARLVYCLAKVEERITDKTAFKKFSDKIVEWFNDPMEAMNLELALMIYVYKNRRENSRGK</sequence>
<evidence type="ECO:0000313" key="14">
    <source>
        <dbReference type="Proteomes" id="UP000027129"/>
    </source>
</evidence>
<evidence type="ECO:0000313" key="13">
    <source>
        <dbReference type="EMBL" id="KDA45661.1"/>
    </source>
</evidence>
<evidence type="ECO:0000256" key="10">
    <source>
        <dbReference type="ARBA" id="ARBA00023118"/>
    </source>
</evidence>
<proteinExistence type="inferred from homology"/>
<dbReference type="PANTHER" id="PTHR36528:SF1">
    <property type="entry name" value="CRISPR SYSTEM SINGLE-STRAND-SPECIFIC DEOXYRIBONUCLEASE CAS10_CSM1 (SUBTYPE III-A)"/>
    <property type="match status" value="1"/>
</dbReference>
<comment type="similarity">
    <text evidence="1">Belongs to the CRISPR-associated Cas10/Csm1 family.</text>
</comment>
<keyword evidence="5" id="KW-0547">Nucleotide-binding</keyword>
<feature type="domain" description="GGDEF" evidence="12">
    <location>
        <begin position="273"/>
        <end position="413"/>
    </location>
</feature>
<dbReference type="InterPro" id="IPR043128">
    <property type="entry name" value="Rev_trsase/Diguanyl_cyclase"/>
</dbReference>
<name>A0ABR4RP03_9LACO</name>
<keyword evidence="9" id="KW-0067">ATP-binding</keyword>
<evidence type="ECO:0000259" key="12">
    <source>
        <dbReference type="PROSITE" id="PS50887"/>
    </source>
</evidence>
<dbReference type="EMBL" id="JMHU01000014">
    <property type="protein sequence ID" value="KDA45661.1"/>
    <property type="molecule type" value="Genomic_DNA"/>
</dbReference>
<dbReference type="InterPro" id="IPR054767">
    <property type="entry name" value="Cas10-Cmr2_palm2"/>
</dbReference>
<evidence type="ECO:0000256" key="9">
    <source>
        <dbReference type="ARBA" id="ARBA00022840"/>
    </source>
</evidence>
<gene>
    <name evidence="13" type="ORF">Lani381_1286</name>
</gene>
<evidence type="ECO:0000256" key="11">
    <source>
        <dbReference type="ARBA" id="ARBA00032922"/>
    </source>
</evidence>
<evidence type="ECO:0000256" key="6">
    <source>
        <dbReference type="ARBA" id="ARBA00022759"/>
    </source>
</evidence>
<dbReference type="Pfam" id="PF18211">
    <property type="entry name" value="Csm1_B"/>
    <property type="match status" value="1"/>
</dbReference>
<dbReference type="Pfam" id="PF20824">
    <property type="entry name" value="Cmr2_hel_dom2"/>
    <property type="match status" value="1"/>
</dbReference>
<dbReference type="InterPro" id="IPR013408">
    <property type="entry name" value="Cas10/Csm1"/>
</dbReference>
<dbReference type="InterPro" id="IPR041062">
    <property type="entry name" value="Csm1_B"/>
</dbReference>
<organism evidence="13 14">
    <name type="scientific">Ligilactobacillus animalis</name>
    <dbReference type="NCBI Taxonomy" id="1605"/>
    <lineage>
        <taxon>Bacteria</taxon>
        <taxon>Bacillati</taxon>
        <taxon>Bacillota</taxon>
        <taxon>Bacilli</taxon>
        <taxon>Lactobacillales</taxon>
        <taxon>Lactobacillaceae</taxon>
        <taxon>Ligilactobacillus</taxon>
    </lineage>
</organism>
<dbReference type="Proteomes" id="UP000027129">
    <property type="component" value="Unassembled WGS sequence"/>
</dbReference>
<evidence type="ECO:0000256" key="2">
    <source>
        <dbReference type="ARBA" id="ARBA00014333"/>
    </source>
</evidence>
<dbReference type="PROSITE" id="PS50887">
    <property type="entry name" value="GGDEF"/>
    <property type="match status" value="1"/>
</dbReference>
<evidence type="ECO:0000256" key="5">
    <source>
        <dbReference type="ARBA" id="ARBA00022741"/>
    </source>
</evidence>
<dbReference type="Pfam" id="PF22335">
    <property type="entry name" value="Cas10-Cmr2_palm2"/>
    <property type="match status" value="1"/>
</dbReference>
<keyword evidence="10" id="KW-0051">Antiviral defense</keyword>
<keyword evidence="14" id="KW-1185">Reference proteome</keyword>
<dbReference type="PANTHER" id="PTHR36528">
    <property type="entry name" value="CRISPR SYSTEM SINGLE-STRAND-SPECIFIC DEOXYRIBONUCLEASE CAS10/CSM1 (SUBTYPE III-A)"/>
    <property type="match status" value="1"/>
</dbReference>